<dbReference type="SUPFAM" id="SSF54236">
    <property type="entry name" value="Ubiquitin-like"/>
    <property type="match status" value="1"/>
</dbReference>
<evidence type="ECO:0000259" key="3">
    <source>
        <dbReference type="PROSITE" id="PS50033"/>
    </source>
</evidence>
<evidence type="ECO:0000256" key="1">
    <source>
        <dbReference type="ARBA" id="ARBA00022786"/>
    </source>
</evidence>
<dbReference type="InterPro" id="IPR044232">
    <property type="entry name" value="PUX1"/>
</dbReference>
<name>A0A9D3ZN25_9ROSI</name>
<dbReference type="AlphaFoldDB" id="A0A9D3ZN25"/>
<accession>A0A9D3ZN25</accession>
<dbReference type="Proteomes" id="UP000828251">
    <property type="component" value="Unassembled WGS sequence"/>
</dbReference>
<keyword evidence="5" id="KW-1185">Reference proteome</keyword>
<evidence type="ECO:0000313" key="4">
    <source>
        <dbReference type="EMBL" id="KAH1047840.1"/>
    </source>
</evidence>
<feature type="region of interest" description="Disordered" evidence="2">
    <location>
        <begin position="249"/>
        <end position="290"/>
    </location>
</feature>
<dbReference type="CDD" id="cd16118">
    <property type="entry name" value="UBX2_UBXN9"/>
    <property type="match status" value="1"/>
</dbReference>
<dbReference type="InterPro" id="IPR029071">
    <property type="entry name" value="Ubiquitin-like_domsf"/>
</dbReference>
<feature type="compositionally biased region" description="Basic and acidic residues" evidence="2">
    <location>
        <begin position="273"/>
        <end position="282"/>
    </location>
</feature>
<dbReference type="Gene3D" id="3.10.20.90">
    <property type="entry name" value="Phosphatidylinositol 3-kinase Catalytic Subunit, Chain A, domain 1"/>
    <property type="match status" value="1"/>
</dbReference>
<dbReference type="Pfam" id="PF00789">
    <property type="entry name" value="UBX"/>
    <property type="match status" value="1"/>
</dbReference>
<proteinExistence type="predicted"/>
<feature type="compositionally biased region" description="Low complexity" evidence="2">
    <location>
        <begin position="259"/>
        <end position="272"/>
    </location>
</feature>
<dbReference type="GO" id="GO:0032984">
    <property type="term" value="P:protein-containing complex disassembly"/>
    <property type="evidence" value="ECO:0007669"/>
    <property type="project" value="InterPro"/>
</dbReference>
<organism evidence="4 5">
    <name type="scientific">Gossypium stocksii</name>
    <dbReference type="NCBI Taxonomy" id="47602"/>
    <lineage>
        <taxon>Eukaryota</taxon>
        <taxon>Viridiplantae</taxon>
        <taxon>Streptophyta</taxon>
        <taxon>Embryophyta</taxon>
        <taxon>Tracheophyta</taxon>
        <taxon>Spermatophyta</taxon>
        <taxon>Magnoliopsida</taxon>
        <taxon>eudicotyledons</taxon>
        <taxon>Gunneridae</taxon>
        <taxon>Pentapetalae</taxon>
        <taxon>rosids</taxon>
        <taxon>malvids</taxon>
        <taxon>Malvales</taxon>
        <taxon>Malvaceae</taxon>
        <taxon>Malvoideae</taxon>
        <taxon>Gossypium</taxon>
    </lineage>
</organism>
<protein>
    <recommendedName>
        <fullName evidence="3">UBX domain-containing protein</fullName>
    </recommendedName>
</protein>
<reference evidence="4 5" key="1">
    <citation type="journal article" date="2021" name="Plant Biotechnol. J.">
        <title>Multi-omics assisted identification of the key and species-specific regulatory components of drought-tolerant mechanisms in Gossypium stocksii.</title>
        <authorList>
            <person name="Yu D."/>
            <person name="Ke L."/>
            <person name="Zhang D."/>
            <person name="Wu Y."/>
            <person name="Sun Y."/>
            <person name="Mei J."/>
            <person name="Sun J."/>
            <person name="Sun Y."/>
        </authorList>
    </citation>
    <scope>NUCLEOTIDE SEQUENCE [LARGE SCALE GENOMIC DNA]</scope>
    <source>
        <strain evidence="5">cv. E1</strain>
        <tissue evidence="4">Leaf</tissue>
    </source>
</reference>
<dbReference type="GO" id="GO:0051117">
    <property type="term" value="F:ATPase binding"/>
    <property type="evidence" value="ECO:0007669"/>
    <property type="project" value="InterPro"/>
</dbReference>
<dbReference type="PROSITE" id="PS50033">
    <property type="entry name" value="UBX"/>
    <property type="match status" value="1"/>
</dbReference>
<feature type="domain" description="UBX" evidence="3">
    <location>
        <begin position="138"/>
        <end position="214"/>
    </location>
</feature>
<dbReference type="InterPro" id="IPR001012">
    <property type="entry name" value="UBX_dom"/>
</dbReference>
<evidence type="ECO:0000256" key="2">
    <source>
        <dbReference type="SAM" id="MobiDB-lite"/>
    </source>
</evidence>
<dbReference type="OrthoDB" id="440781at2759"/>
<keyword evidence="1" id="KW-0833">Ubl conjugation pathway</keyword>
<evidence type="ECO:0000313" key="5">
    <source>
        <dbReference type="Proteomes" id="UP000828251"/>
    </source>
</evidence>
<dbReference type="PANTHER" id="PTHR47557">
    <property type="entry name" value="PLANT UBX DOMAIN-CONTAINING PROTEIN 1"/>
    <property type="match status" value="1"/>
</dbReference>
<gene>
    <name evidence="4" type="ORF">J1N35_038624</name>
</gene>
<dbReference type="EMBL" id="JAIQCV010000011">
    <property type="protein sequence ID" value="KAH1047840.1"/>
    <property type="molecule type" value="Genomic_DNA"/>
</dbReference>
<comment type="caution">
    <text evidence="4">The sequence shown here is derived from an EMBL/GenBank/DDBJ whole genome shotgun (WGS) entry which is preliminary data.</text>
</comment>
<sequence length="290" mass="32600">MTIGINQKELPRDKASRTLYRSNPPQQNLKTFISLLMIVDGSSPLPLKRRRFTSIDSMEAESVKAKLAAAKEKFGREIRVFETASLLPTQDGVLNTEEPDDFYDFTAEDYYRLMACKKEDKHLKTRKIREAEEAARRSRITKAVVRIRFPDNHTLEVTFHPSETLQSLVDLISKVIARPDLPFYLYTTPPKKQIKDMTQDFFSAGFIPGAIVYFSYDLPKGEDAAAANSVPFLQEEIMSLTGLEVIAGAEQPESLQSGPEPASASAVPSPAVHESKSTEKKPAKPKWFKM</sequence>
<dbReference type="PANTHER" id="PTHR47557:SF2">
    <property type="entry name" value="PLANT UBX DOMAIN-CONTAINING PROTEIN 1"/>
    <property type="match status" value="1"/>
</dbReference>